<comment type="caution">
    <text evidence="12">Lacks conserved residue(s) required for the propagation of feature annotation.</text>
</comment>
<accession>A0A0K0EEC5</accession>
<dbReference type="PROSITE" id="PS51013">
    <property type="entry name" value="PANNEXIN"/>
    <property type="match status" value="1"/>
</dbReference>
<dbReference type="WBParaSite" id="TCONS_00009667.p1">
    <property type="protein sequence ID" value="TCONS_00009667.p1"/>
    <property type="gene ID" value="XLOC_007442"/>
</dbReference>
<evidence type="ECO:0000256" key="2">
    <source>
        <dbReference type="ARBA" id="ARBA00004651"/>
    </source>
</evidence>
<gene>
    <name evidence="12" type="primary">inx</name>
</gene>
<dbReference type="InterPro" id="IPR000990">
    <property type="entry name" value="Innexin"/>
</dbReference>
<evidence type="ECO:0000313" key="13">
    <source>
        <dbReference type="Proteomes" id="UP000035681"/>
    </source>
</evidence>
<feature type="transmembrane region" description="Helical" evidence="12">
    <location>
        <begin position="224"/>
        <end position="244"/>
    </location>
</feature>
<evidence type="ECO:0000256" key="9">
    <source>
        <dbReference type="ARBA" id="ARBA00023065"/>
    </source>
</evidence>
<keyword evidence="3 12" id="KW-0813">Transport</keyword>
<evidence type="ECO:0000256" key="4">
    <source>
        <dbReference type="ARBA" id="ARBA00022475"/>
    </source>
</evidence>
<keyword evidence="8 12" id="KW-1133">Transmembrane helix</keyword>
<sequence>MWQKTECKKEEIYIEDRPIHRKKGMFFHATLARAFIQSLHLRGDDDFSDRLNYYYTPIMLAVACLIISAKQYGGTPIECWINPHSKESMEQYIESYCWIQNTYWVPMYENIPDDHSTREQKQIGYYQWVPFILIAEALMFSLPCIIWRLMNWQCGINIQNMVTAGVEIRGIMDEEEKEKALLSLSNSFLDFLDMQDYNSNIKKPMSLFSKIKLSNLLKGQYMTCLYLFIKTIYALNIILQFVLLNKALKNDEHFFFGFQVLYDLYNGKPWTESGHFPRVTLCDFEVRHLANLNRYTVQCALLINILNEKVFAFFWLWYLILAFITVTSLICWMSNCLIGIEKLHYILKFMYIKENTDRKKCLSIDGKKKYKIFDDIFNRKKEMSNVEKILPPSPHLLEAFVFDFLHTDGVFVLRLLSNHAGDLIVMHTVVNLWREFQARNWMEFEHYASRKHETSFLSMNNKMTHYSEACHEVSSNNDCNNRKKDIEITIENDNLSNPKQKNSQIKKIIIHNDEQIESGKTSTTSTGNDLYKSTFEEVAPYNL</sequence>
<name>A0A0K0EEC5_STRER</name>
<feature type="transmembrane region" description="Helical" evidence="12">
    <location>
        <begin position="315"/>
        <end position="340"/>
    </location>
</feature>
<evidence type="ECO:0000256" key="1">
    <source>
        <dbReference type="ARBA" id="ARBA00004610"/>
    </source>
</evidence>
<keyword evidence="11 12" id="KW-0407">Ion channel</keyword>
<organism evidence="14">
    <name type="scientific">Strongyloides stercoralis</name>
    <name type="common">Threadworm</name>
    <dbReference type="NCBI Taxonomy" id="6248"/>
    <lineage>
        <taxon>Eukaryota</taxon>
        <taxon>Metazoa</taxon>
        <taxon>Ecdysozoa</taxon>
        <taxon>Nematoda</taxon>
        <taxon>Chromadorea</taxon>
        <taxon>Rhabditida</taxon>
        <taxon>Tylenchina</taxon>
        <taxon>Panagrolaimomorpha</taxon>
        <taxon>Strongyloidoidea</taxon>
        <taxon>Strongyloididae</taxon>
        <taxon>Strongyloides</taxon>
    </lineage>
</organism>
<evidence type="ECO:0000256" key="5">
    <source>
        <dbReference type="ARBA" id="ARBA00022692"/>
    </source>
</evidence>
<dbReference type="GO" id="GO:0005886">
    <property type="term" value="C:plasma membrane"/>
    <property type="evidence" value="ECO:0007669"/>
    <property type="project" value="UniProtKB-SubCell"/>
</dbReference>
<keyword evidence="13" id="KW-1185">Reference proteome</keyword>
<dbReference type="PANTHER" id="PTHR11893:SF24">
    <property type="entry name" value="INNEXIN-19"/>
    <property type="match status" value="1"/>
</dbReference>
<protein>
    <recommendedName>
        <fullName evidence="12">Innexin</fullName>
    </recommendedName>
</protein>
<dbReference type="GO" id="GO:0005921">
    <property type="term" value="C:gap junction"/>
    <property type="evidence" value="ECO:0007669"/>
    <property type="project" value="UniProtKB-SubCell"/>
</dbReference>
<evidence type="ECO:0000256" key="6">
    <source>
        <dbReference type="ARBA" id="ARBA00022868"/>
    </source>
</evidence>
<evidence type="ECO:0000256" key="12">
    <source>
        <dbReference type="RuleBase" id="RU010713"/>
    </source>
</evidence>
<comment type="function">
    <text evidence="12">Structural component of the gap junctions.</text>
</comment>
<comment type="similarity">
    <text evidence="12">Belongs to the pannexin family.</text>
</comment>
<keyword evidence="10 12" id="KW-0472">Membrane</keyword>
<keyword evidence="5 12" id="KW-0812">Transmembrane</keyword>
<keyword evidence="7" id="KW-0965">Cell junction</keyword>
<dbReference type="WBParaSite" id="SSTP_0000783700.1">
    <property type="protein sequence ID" value="SSTP_0000783700.1"/>
    <property type="gene ID" value="SSTP_0000783700"/>
</dbReference>
<evidence type="ECO:0000313" key="14">
    <source>
        <dbReference type="WBParaSite" id="SSTP_0000783700.1"/>
    </source>
</evidence>
<dbReference type="GO" id="GO:0005243">
    <property type="term" value="F:gap junction channel activity"/>
    <property type="evidence" value="ECO:0007669"/>
    <property type="project" value="TreeGrafter"/>
</dbReference>
<evidence type="ECO:0000256" key="10">
    <source>
        <dbReference type="ARBA" id="ARBA00023136"/>
    </source>
</evidence>
<reference evidence="14" key="1">
    <citation type="submission" date="2015-08" db="UniProtKB">
        <authorList>
            <consortium name="WormBaseParasite"/>
        </authorList>
    </citation>
    <scope>IDENTIFICATION</scope>
</reference>
<dbReference type="Proteomes" id="UP000035681">
    <property type="component" value="Unplaced"/>
</dbReference>
<evidence type="ECO:0000256" key="7">
    <source>
        <dbReference type="ARBA" id="ARBA00022949"/>
    </source>
</evidence>
<dbReference type="PRINTS" id="PR01262">
    <property type="entry name" value="INNEXIN"/>
</dbReference>
<keyword evidence="9 12" id="KW-0406">Ion transport</keyword>
<dbReference type="GO" id="GO:0034220">
    <property type="term" value="P:monoatomic ion transmembrane transport"/>
    <property type="evidence" value="ECO:0007669"/>
    <property type="project" value="UniProtKB-KW"/>
</dbReference>
<comment type="subcellular location">
    <subcellularLocation>
        <location evidence="1">Cell junction</location>
        <location evidence="1">Gap junction</location>
    </subcellularLocation>
    <subcellularLocation>
        <location evidence="2 12">Cell membrane</location>
        <topology evidence="2 12">Multi-pass membrane protein</topology>
    </subcellularLocation>
</comment>
<keyword evidence="4" id="KW-1003">Cell membrane</keyword>
<dbReference type="PANTHER" id="PTHR11893">
    <property type="entry name" value="INNEXIN"/>
    <property type="match status" value="1"/>
</dbReference>
<proteinExistence type="inferred from homology"/>
<dbReference type="AlphaFoldDB" id="A0A0K0EEC5"/>
<feature type="transmembrane region" description="Helical" evidence="12">
    <location>
        <begin position="125"/>
        <end position="147"/>
    </location>
</feature>
<evidence type="ECO:0000256" key="3">
    <source>
        <dbReference type="ARBA" id="ARBA00022448"/>
    </source>
</evidence>
<dbReference type="Pfam" id="PF00876">
    <property type="entry name" value="Innexin"/>
    <property type="match status" value="1"/>
</dbReference>
<evidence type="ECO:0000256" key="8">
    <source>
        <dbReference type="ARBA" id="ARBA00022989"/>
    </source>
</evidence>
<keyword evidence="6" id="KW-0303">Gap junction</keyword>
<evidence type="ECO:0000256" key="11">
    <source>
        <dbReference type="ARBA" id="ARBA00023303"/>
    </source>
</evidence>